<keyword evidence="1" id="KW-0472">Membrane</keyword>
<name>A0AA90H0J8_9ACTN</name>
<keyword evidence="1" id="KW-1133">Transmembrane helix</keyword>
<dbReference type="EMBL" id="JABXJJ020000019">
    <property type="protein sequence ID" value="MDI5971064.1"/>
    <property type="molecule type" value="Genomic_DNA"/>
</dbReference>
<organism evidence="2">
    <name type="scientific">Streptantibioticus silvisoli</name>
    <dbReference type="NCBI Taxonomy" id="2705255"/>
    <lineage>
        <taxon>Bacteria</taxon>
        <taxon>Bacillati</taxon>
        <taxon>Actinomycetota</taxon>
        <taxon>Actinomycetes</taxon>
        <taxon>Kitasatosporales</taxon>
        <taxon>Streptomycetaceae</taxon>
        <taxon>Streptantibioticus</taxon>
    </lineage>
</organism>
<protein>
    <submittedName>
        <fullName evidence="2">Uncharacterized protein</fullName>
    </submittedName>
</protein>
<keyword evidence="1" id="KW-0812">Transmembrane</keyword>
<proteinExistence type="predicted"/>
<feature type="transmembrane region" description="Helical" evidence="1">
    <location>
        <begin position="6"/>
        <end position="28"/>
    </location>
</feature>
<reference evidence="2" key="1">
    <citation type="submission" date="2023-05" db="EMBL/GenBank/DDBJ databases">
        <title>Streptantibioticus silvisoli sp. nov., acidotolerant actinomycetes 1 from pine litter.</title>
        <authorList>
            <person name="Swiecimska M."/>
            <person name="Golinska P."/>
            <person name="Sangal V."/>
            <person name="Wachnowicz B."/>
            <person name="Goodfellow M."/>
        </authorList>
    </citation>
    <scope>NUCLEOTIDE SEQUENCE</scope>
    <source>
        <strain evidence="2">SL13</strain>
    </source>
</reference>
<accession>A0AA90H0J8</accession>
<sequence length="185" mass="20687">MDSSVWVGAVSGLLGTGIGGGLSIWSTVMSRRHQIVDRREMEAQARGSGAIEKAMEYLLAVWRDARRAGEEDEVAGRLLQERVLAVQILMQRVPHAGLRERVRIDTLFLPLSPPGDTRSWEVQRVDRIFLCADAIAALGAYLRGEPLPPPAERVTKMRDTWPFWEVGTDRDTFIWESEDASPSSE</sequence>
<comment type="caution">
    <text evidence="2">The sequence shown here is derived from an EMBL/GenBank/DDBJ whole genome shotgun (WGS) entry which is preliminary data.</text>
</comment>
<dbReference type="AlphaFoldDB" id="A0AA90H0J8"/>
<gene>
    <name evidence="2" type="ORF">POF50_017220</name>
</gene>
<evidence type="ECO:0000256" key="1">
    <source>
        <dbReference type="SAM" id="Phobius"/>
    </source>
</evidence>
<evidence type="ECO:0000313" key="2">
    <source>
        <dbReference type="EMBL" id="MDI5971064.1"/>
    </source>
</evidence>
<dbReference type="RefSeq" id="WP_271316833.1">
    <property type="nucleotide sequence ID" value="NZ_JABXJJ020000019.1"/>
</dbReference>